<evidence type="ECO:0000313" key="3">
    <source>
        <dbReference type="Proteomes" id="UP001472677"/>
    </source>
</evidence>
<sequence>MTVVAENVICPGGTIIPLTLLMSSIVVGGGCGLPDPCVIFFPWRENSETIEWLHPEFTSMRLFEWYSNSVYASLPCTRLRRFVEGGWGLIQDLVTTDFDVINSSGLSWESFMAKYRDIVTNSYPNLRILTSPGGQNDHEDAASDNDELGSSGKGL</sequence>
<dbReference type="Proteomes" id="UP001472677">
    <property type="component" value="Unassembled WGS sequence"/>
</dbReference>
<evidence type="ECO:0000313" key="2">
    <source>
        <dbReference type="EMBL" id="KAK8548015.1"/>
    </source>
</evidence>
<name>A0ABR2DXA7_9ROSI</name>
<evidence type="ECO:0000256" key="1">
    <source>
        <dbReference type="SAM" id="MobiDB-lite"/>
    </source>
</evidence>
<reference evidence="2 3" key="1">
    <citation type="journal article" date="2024" name="G3 (Bethesda)">
        <title>Genome assembly of Hibiscus sabdariffa L. provides insights into metabolisms of medicinal natural products.</title>
        <authorList>
            <person name="Kim T."/>
        </authorList>
    </citation>
    <scope>NUCLEOTIDE SEQUENCE [LARGE SCALE GENOMIC DNA]</scope>
    <source>
        <strain evidence="2">TK-2024</strain>
        <tissue evidence="2">Old leaves</tissue>
    </source>
</reference>
<keyword evidence="3" id="KW-1185">Reference proteome</keyword>
<gene>
    <name evidence="2" type="ORF">V6N12_060942</name>
</gene>
<proteinExistence type="predicted"/>
<dbReference type="EMBL" id="JBBPBM010000021">
    <property type="protein sequence ID" value="KAK8548015.1"/>
    <property type="molecule type" value="Genomic_DNA"/>
</dbReference>
<feature type="region of interest" description="Disordered" evidence="1">
    <location>
        <begin position="130"/>
        <end position="155"/>
    </location>
</feature>
<comment type="caution">
    <text evidence="2">The sequence shown here is derived from an EMBL/GenBank/DDBJ whole genome shotgun (WGS) entry which is preliminary data.</text>
</comment>
<organism evidence="2 3">
    <name type="scientific">Hibiscus sabdariffa</name>
    <name type="common">roselle</name>
    <dbReference type="NCBI Taxonomy" id="183260"/>
    <lineage>
        <taxon>Eukaryota</taxon>
        <taxon>Viridiplantae</taxon>
        <taxon>Streptophyta</taxon>
        <taxon>Embryophyta</taxon>
        <taxon>Tracheophyta</taxon>
        <taxon>Spermatophyta</taxon>
        <taxon>Magnoliopsida</taxon>
        <taxon>eudicotyledons</taxon>
        <taxon>Gunneridae</taxon>
        <taxon>Pentapetalae</taxon>
        <taxon>rosids</taxon>
        <taxon>malvids</taxon>
        <taxon>Malvales</taxon>
        <taxon>Malvaceae</taxon>
        <taxon>Malvoideae</taxon>
        <taxon>Hibiscus</taxon>
    </lineage>
</organism>
<accession>A0ABR2DXA7</accession>
<protein>
    <submittedName>
        <fullName evidence="2">Uncharacterized protein</fullName>
    </submittedName>
</protein>